<protein>
    <submittedName>
        <fullName evidence="1">Uncharacterized protein</fullName>
    </submittedName>
</protein>
<organism evidence="1 2">
    <name type="scientific">Laodelphax striatellus</name>
    <name type="common">Small brown planthopper</name>
    <name type="synonym">Delphax striatella</name>
    <dbReference type="NCBI Taxonomy" id="195883"/>
    <lineage>
        <taxon>Eukaryota</taxon>
        <taxon>Metazoa</taxon>
        <taxon>Ecdysozoa</taxon>
        <taxon>Arthropoda</taxon>
        <taxon>Hexapoda</taxon>
        <taxon>Insecta</taxon>
        <taxon>Pterygota</taxon>
        <taxon>Neoptera</taxon>
        <taxon>Paraneoptera</taxon>
        <taxon>Hemiptera</taxon>
        <taxon>Auchenorrhyncha</taxon>
        <taxon>Fulgoroidea</taxon>
        <taxon>Delphacidae</taxon>
        <taxon>Criomorphinae</taxon>
        <taxon>Laodelphax</taxon>
    </lineage>
</organism>
<evidence type="ECO:0000313" key="1">
    <source>
        <dbReference type="EMBL" id="RZF34403.1"/>
    </source>
</evidence>
<gene>
    <name evidence="1" type="ORF">LSTR_LSTR013109</name>
</gene>
<dbReference type="InParanoid" id="A0A482WLM4"/>
<dbReference type="AlphaFoldDB" id="A0A482WLM4"/>
<dbReference type="Proteomes" id="UP000291343">
    <property type="component" value="Unassembled WGS sequence"/>
</dbReference>
<keyword evidence="2" id="KW-1185">Reference proteome</keyword>
<comment type="caution">
    <text evidence="1">The sequence shown here is derived from an EMBL/GenBank/DDBJ whole genome shotgun (WGS) entry which is preliminary data.</text>
</comment>
<sequence length="958" mass="116635">MPVVDFDPGFSRIRVAYVTNYRYRRKNSRIFNVIAENSANFFKKYRYNREKHQFCLLVVDFDPGFSRIRVAYVTNYRYKRKNSLIFDVITENCANFFKKYRYNREKHQFCLLVVDFDPGFSRIRVAYVTNYRYRRKNSRIFNVIAENSANFFKKYRYNREKHQFCLLVVDFDPGFSRIRVAYVTNYRYKRKNSLIFDVITENCANFFKKYRYNREKHQFCLLVVDFDPGFSRIRVAYVTNYRYRRKNSRIFNVIAENSANFFKKYRYNREKHQFCLLVVDFDPGFSRIRVAYVTNYRYKRKNSLIFDVITENCANFFKKYRYNREKHQFCLLVVDFDPGFSRIRVAYVTNYRYRRKNSRIFNVIAENSANFFKKYRYNREKHQFCLLVVDFDPGFSRIRVAYVTNYRYKRKNSLIFDVITENCANFFKKYRYNREKHQFCLLVVDFDPGFSRIRVAYVTNYRYRRKNSRIFNVIAENSANFFKKYRYNREKHQFCLLVVDFDPGFSRIRVAYVTNYRYKRKNSLIFDVITENCANFFKKYRYNREKHQFCLLVVDFDPGFSRIRVAYVTNYRYRRKNSRIFNVIAENSANFFKKYRYNREKHQFCLLVVDFDPGFSRIRVAYVTNYRYKRKNSLIFDVITENCANFFKKYRYNREKHQFCLLVVDFDPGFSRIRVAYVTNYRYRRKNSRIFNVIAENSANFFKKYRYNREKHQFCLLVVDFDPGFSRIRVAYVTNYRYKRKNSLIFDVITENCANFFKKYRYNREKHQFCLLVVDFDPGFSRIRVAYVTNYRYRRKNSRIFNVIAENSANFFKKYRYNREKHQFCLLVVDFDPGFSRIRVAYVTNYRYKRKNSLIFDVITENCANFFKNSGVKHKQFCGLPLGKQAGSGEFGIERELALATLQAAQVPRSFHSQQVEAIGDFLLTAGTNSPSTVHFVILQHTGKICVRKFVNEIFKQN</sequence>
<reference evidence="1 2" key="1">
    <citation type="journal article" date="2017" name="Gigascience">
        <title>Genome sequence of the small brown planthopper, Laodelphax striatellus.</title>
        <authorList>
            <person name="Zhu J."/>
            <person name="Jiang F."/>
            <person name="Wang X."/>
            <person name="Yang P."/>
            <person name="Bao Y."/>
            <person name="Zhao W."/>
            <person name="Wang W."/>
            <person name="Lu H."/>
            <person name="Wang Q."/>
            <person name="Cui N."/>
            <person name="Li J."/>
            <person name="Chen X."/>
            <person name="Luo L."/>
            <person name="Yu J."/>
            <person name="Kang L."/>
            <person name="Cui F."/>
        </authorList>
    </citation>
    <scope>NUCLEOTIDE SEQUENCE [LARGE SCALE GENOMIC DNA]</scope>
    <source>
        <strain evidence="1">Lst14</strain>
    </source>
</reference>
<proteinExistence type="predicted"/>
<dbReference type="EMBL" id="QKKF02031652">
    <property type="protein sequence ID" value="RZF34403.1"/>
    <property type="molecule type" value="Genomic_DNA"/>
</dbReference>
<accession>A0A482WLM4</accession>
<evidence type="ECO:0000313" key="2">
    <source>
        <dbReference type="Proteomes" id="UP000291343"/>
    </source>
</evidence>
<name>A0A482WLM4_LAOST</name>